<feature type="transmembrane region" description="Helical" evidence="1">
    <location>
        <begin position="92"/>
        <end position="119"/>
    </location>
</feature>
<organism evidence="2 3">
    <name type="scientific">Saccharolobus caldissimus</name>
    <dbReference type="NCBI Taxonomy" id="1702097"/>
    <lineage>
        <taxon>Archaea</taxon>
        <taxon>Thermoproteota</taxon>
        <taxon>Thermoprotei</taxon>
        <taxon>Sulfolobales</taxon>
        <taxon>Sulfolobaceae</taxon>
        <taxon>Saccharolobus</taxon>
    </lineage>
</organism>
<reference evidence="2 3" key="1">
    <citation type="journal article" date="2022" name="Microbiol. Resour. Announc.">
        <title>Complete Genome Sequence of the Hyperthermophilic and Acidophilic Archaeon Saccharolobus caldissimus Strain HS-3T.</title>
        <authorList>
            <person name="Sakai H.D."/>
            <person name="Kurosawa N."/>
        </authorList>
    </citation>
    <scope>NUCLEOTIDE SEQUENCE [LARGE SCALE GENOMIC DNA]</scope>
    <source>
        <strain evidence="2 3">JCM32116</strain>
    </source>
</reference>
<dbReference type="Proteomes" id="UP001319921">
    <property type="component" value="Chromosome"/>
</dbReference>
<dbReference type="AlphaFoldDB" id="A0AAQ4CVK6"/>
<dbReference type="EMBL" id="AP025226">
    <property type="protein sequence ID" value="BDB99837.1"/>
    <property type="molecule type" value="Genomic_DNA"/>
</dbReference>
<feature type="transmembrane region" description="Helical" evidence="1">
    <location>
        <begin position="236"/>
        <end position="255"/>
    </location>
</feature>
<feature type="transmembrane region" description="Helical" evidence="1">
    <location>
        <begin position="418"/>
        <end position="438"/>
    </location>
</feature>
<dbReference type="KEGG" id="scas:SACC_28540"/>
<keyword evidence="3" id="KW-1185">Reference proteome</keyword>
<gene>
    <name evidence="2" type="ORF">SACC_28540</name>
</gene>
<feature type="transmembrane region" description="Helical" evidence="1">
    <location>
        <begin position="336"/>
        <end position="358"/>
    </location>
</feature>
<feature type="transmembrane region" description="Helical" evidence="1">
    <location>
        <begin position="184"/>
        <end position="201"/>
    </location>
</feature>
<keyword evidence="1" id="KW-0812">Transmembrane</keyword>
<keyword evidence="1" id="KW-1133">Transmembrane helix</keyword>
<name>A0AAQ4CVK6_9CREN</name>
<feature type="transmembrane region" description="Helical" evidence="1">
    <location>
        <begin position="731"/>
        <end position="751"/>
    </location>
</feature>
<evidence type="ECO:0000256" key="1">
    <source>
        <dbReference type="SAM" id="Phobius"/>
    </source>
</evidence>
<feature type="transmembrane region" description="Helical" evidence="1">
    <location>
        <begin position="154"/>
        <end position="172"/>
    </location>
</feature>
<proteinExistence type="predicted"/>
<accession>A0AAQ4CVK6</accession>
<keyword evidence="1" id="KW-0472">Membrane</keyword>
<feature type="transmembrane region" description="Helical" evidence="1">
    <location>
        <begin position="390"/>
        <end position="406"/>
    </location>
</feature>
<feature type="transmembrane region" description="Helical" evidence="1">
    <location>
        <begin position="365"/>
        <end position="384"/>
    </location>
</feature>
<protein>
    <submittedName>
        <fullName evidence="2">Uncharacterized protein</fullName>
    </submittedName>
</protein>
<evidence type="ECO:0000313" key="3">
    <source>
        <dbReference type="Proteomes" id="UP001319921"/>
    </source>
</evidence>
<sequence>MVITFKDRQVIINITKKMVSKWDYLLFNVIFAILWWLFTHGHVIYFWDGGFPLDPITFILRYGNVWNSPGFPGGPNFGFQTYLSFAVMSLPFYLLGMPIGFIQWIITQFLANLSLYGFYKLYTDYIANTDKIILVLIALFYLINYFSINWISEYISNVCMYFLTPILIYYYIKILEIKKFKDYLLYLFLVSLLGMLGLLYEDQTMDLYFLLFITLFALFAKINHNMKVKDIIFKSVIFLSVLILSGIYLSLYVYGTSLGAFKSSFEQFSGNLVIIVGLKYTYSIYNVSNSLMLYLLGIPLKINIIIKYLFGFIYLFIILMPILVKNNTYFIFKNKIIPILIIILIILFGLQSGIFNFVNTTNIKMIEKINIFNILYVGILYAIQYQHIGYPIYFLTSVLFLFIAGINHNRRYALFKSLLLIFLISNFIIYSDIMITHITSNYTVNGISIENIFNDPSWFKNVTDIIGKARYNNVLILPIQDALSETFYYNKTMTSIAVNNPVETNYFLGEILSSVATSPLIRCILNVPSSNVTNFTNYLIILGVKYIILDIAAQPGPGVPARPWTNLPGVYPWNFTSFIRFLNKTPDLKFVGHYGPYYIYKIRSNVPLVYASDGIPVNWSYSQIFWSFASGKIKALNASIIDNISAPLIYNISNVKIWYQIINNDEVKVSIDAYTPFYLILDQGYSNLWQLQINGKIDIYHFKANGYANAWLMPAGNYTAIIIIKTHNLQYTLYIVSILTPTVFSIMLLFYNRRKILELIKTKR</sequence>
<feature type="transmembrane region" description="Helical" evidence="1">
    <location>
        <begin position="305"/>
        <end position="324"/>
    </location>
</feature>
<feature type="transmembrane region" description="Helical" evidence="1">
    <location>
        <begin position="267"/>
        <end position="285"/>
    </location>
</feature>
<feature type="transmembrane region" description="Helical" evidence="1">
    <location>
        <begin position="207"/>
        <end position="224"/>
    </location>
</feature>
<dbReference type="RefSeq" id="WP_229570357.1">
    <property type="nucleotide sequence ID" value="NZ_AP025226.1"/>
</dbReference>
<dbReference type="GeneID" id="68867583"/>
<evidence type="ECO:0000313" key="2">
    <source>
        <dbReference type="EMBL" id="BDB99837.1"/>
    </source>
</evidence>
<feature type="transmembrane region" description="Helical" evidence="1">
    <location>
        <begin position="25"/>
        <end position="47"/>
    </location>
</feature>
<feature type="transmembrane region" description="Helical" evidence="1">
    <location>
        <begin position="131"/>
        <end position="148"/>
    </location>
</feature>